<dbReference type="InterPro" id="IPR036291">
    <property type="entry name" value="NAD(P)-bd_dom_sf"/>
</dbReference>
<dbReference type="Pfam" id="PF08240">
    <property type="entry name" value="ADH_N"/>
    <property type="match status" value="1"/>
</dbReference>
<dbReference type="SMART" id="SM00829">
    <property type="entry name" value="PKS_ER"/>
    <property type="match status" value="1"/>
</dbReference>
<evidence type="ECO:0000313" key="3">
    <source>
        <dbReference type="Proteomes" id="UP001165368"/>
    </source>
</evidence>
<dbReference type="PANTHER" id="PTHR45033">
    <property type="match status" value="1"/>
</dbReference>
<dbReference type="EMBL" id="JAKLTQ010000013">
    <property type="protein sequence ID" value="MCG2623380.1"/>
    <property type="molecule type" value="Genomic_DNA"/>
</dbReference>
<dbReference type="SUPFAM" id="SSF51735">
    <property type="entry name" value="NAD(P)-binding Rossmann-fold domains"/>
    <property type="match status" value="1"/>
</dbReference>
<evidence type="ECO:0000259" key="1">
    <source>
        <dbReference type="SMART" id="SM00829"/>
    </source>
</evidence>
<dbReference type="InterPro" id="IPR013149">
    <property type="entry name" value="ADH-like_C"/>
</dbReference>
<evidence type="ECO:0000313" key="2">
    <source>
        <dbReference type="EMBL" id="MCG2623380.1"/>
    </source>
</evidence>
<dbReference type="Gene3D" id="3.90.180.10">
    <property type="entry name" value="Medium-chain alcohol dehydrogenases, catalytic domain"/>
    <property type="match status" value="1"/>
</dbReference>
<proteinExistence type="predicted"/>
<dbReference type="PANTHER" id="PTHR45033:SF3">
    <property type="entry name" value="DEHYDROGENASE, PUTATIVE (AFU_ORTHOLOGUE AFUA_2G13270)-RELATED"/>
    <property type="match status" value="1"/>
</dbReference>
<dbReference type="InterPro" id="IPR011032">
    <property type="entry name" value="GroES-like_sf"/>
</dbReference>
<reference evidence="2" key="1">
    <citation type="submission" date="2022-01" db="EMBL/GenBank/DDBJ databases">
        <authorList>
            <person name="Jo J.-H."/>
            <person name="Im W.-T."/>
        </authorList>
    </citation>
    <scope>NUCLEOTIDE SEQUENCE</scope>
    <source>
        <strain evidence="2">I2-34</strain>
    </source>
</reference>
<feature type="domain" description="Enoyl reductase (ER)" evidence="1">
    <location>
        <begin position="1"/>
        <end position="303"/>
    </location>
</feature>
<comment type="caution">
    <text evidence="2">The sequence shown here is derived from an EMBL/GenBank/DDBJ whole genome shotgun (WGS) entry which is preliminary data.</text>
</comment>
<sequence>MTVADVPEPPCRDGWVRVNVRAGSINQHDVWILKGTVPLTVGLPAVIGMDAAGTTDDGQDVIVHAVLADPAFRGSDETLDPRRTFLPEAGHGTLAEVIVVPRRNLVAKPKELSWAEAACLPTAWLTAYRMLFTKAGARAGDRVLIQGAGGAVSTAAIVLARAAGLQVHVTARDPVRGERARRIGAHEIHQPDDRLPDQMDIVIESVGAATWKASLAAARPGGCVVVCGASTGFTVPTNLARIFSKQLRIAGSTMGTRAELESLAGFLVAHGVRPVVDSVKPLAQVAHQFDRLLAGAAFGKLAVSM</sequence>
<dbReference type="InterPro" id="IPR020843">
    <property type="entry name" value="ER"/>
</dbReference>
<dbReference type="Pfam" id="PF00107">
    <property type="entry name" value="ADH_zinc_N"/>
    <property type="match status" value="1"/>
</dbReference>
<dbReference type="InterPro" id="IPR013154">
    <property type="entry name" value="ADH-like_N"/>
</dbReference>
<dbReference type="RefSeq" id="WP_237822633.1">
    <property type="nucleotide sequence ID" value="NZ_JAKLTQ010000013.1"/>
</dbReference>
<name>A0ABS9L9N1_9MICC</name>
<protein>
    <submittedName>
        <fullName evidence="2">Zinc-binding dehydrogenase</fullName>
    </submittedName>
</protein>
<gene>
    <name evidence="2" type="ORF">LVY72_15900</name>
</gene>
<dbReference type="SUPFAM" id="SSF50129">
    <property type="entry name" value="GroES-like"/>
    <property type="match status" value="1"/>
</dbReference>
<dbReference type="Gene3D" id="3.40.50.720">
    <property type="entry name" value="NAD(P)-binding Rossmann-like Domain"/>
    <property type="match status" value="1"/>
</dbReference>
<accession>A0ABS9L9N1</accession>
<organism evidence="2 3">
    <name type="scientific">Arthrobacter hankyongi</name>
    <dbReference type="NCBI Taxonomy" id="2904801"/>
    <lineage>
        <taxon>Bacteria</taxon>
        <taxon>Bacillati</taxon>
        <taxon>Actinomycetota</taxon>
        <taxon>Actinomycetes</taxon>
        <taxon>Micrococcales</taxon>
        <taxon>Micrococcaceae</taxon>
        <taxon>Arthrobacter</taxon>
    </lineage>
</organism>
<dbReference type="Proteomes" id="UP001165368">
    <property type="component" value="Unassembled WGS sequence"/>
</dbReference>
<dbReference type="InterPro" id="IPR052711">
    <property type="entry name" value="Zinc_ADH-like"/>
</dbReference>
<keyword evidence="3" id="KW-1185">Reference proteome</keyword>